<comment type="subcellular location">
    <subcellularLocation>
        <location evidence="1">Nucleus</location>
    </subcellularLocation>
</comment>
<feature type="compositionally biased region" description="Basic and acidic residues" evidence="11">
    <location>
        <begin position="503"/>
        <end position="517"/>
    </location>
</feature>
<dbReference type="PANTHER" id="PTHR23235:SF161">
    <property type="entry name" value="C2H2-TYPE DOMAIN-CONTAINING PROTEIN"/>
    <property type="match status" value="1"/>
</dbReference>
<reference evidence="14" key="2">
    <citation type="submission" date="2018-11" db="EMBL/GenBank/DDBJ databases">
        <authorList>
            <consortium name="Pathogen Informatics"/>
        </authorList>
    </citation>
    <scope>NUCLEOTIDE SEQUENCE [LARGE SCALE GENOMIC DNA]</scope>
</reference>
<evidence type="ECO:0000313" key="15">
    <source>
        <dbReference type="Proteomes" id="UP000031036"/>
    </source>
</evidence>
<dbReference type="SMART" id="SM00355">
    <property type="entry name" value="ZnF_C2H2"/>
    <property type="match status" value="3"/>
</dbReference>
<keyword evidence="15" id="KW-1185">Reference proteome</keyword>
<dbReference type="AlphaFoldDB" id="A0A0B2VV25"/>
<keyword evidence="7" id="KW-0238">DNA-binding</keyword>
<dbReference type="FunFam" id="3.30.160.60:FF:000787">
    <property type="entry name" value="Zinc finger protein 784"/>
    <property type="match status" value="1"/>
</dbReference>
<dbReference type="GO" id="GO:0005694">
    <property type="term" value="C:chromosome"/>
    <property type="evidence" value="ECO:0007669"/>
    <property type="project" value="UniProtKB-ARBA"/>
</dbReference>
<name>A0A0B2VV25_TOXCA</name>
<evidence type="ECO:0000313" key="13">
    <source>
        <dbReference type="EMBL" id="KHN87396.1"/>
    </source>
</evidence>
<feature type="region of interest" description="Disordered" evidence="11">
    <location>
        <begin position="455"/>
        <end position="522"/>
    </location>
</feature>
<keyword evidence="5" id="KW-0862">Zinc</keyword>
<feature type="region of interest" description="Disordered" evidence="11">
    <location>
        <begin position="262"/>
        <end position="285"/>
    </location>
</feature>
<dbReference type="GO" id="GO:0045893">
    <property type="term" value="P:positive regulation of DNA-templated transcription"/>
    <property type="evidence" value="ECO:0007669"/>
    <property type="project" value="UniProtKB-ARBA"/>
</dbReference>
<feature type="domain" description="C2H2-type" evidence="12">
    <location>
        <begin position="416"/>
        <end position="444"/>
    </location>
</feature>
<evidence type="ECO:0000256" key="9">
    <source>
        <dbReference type="ARBA" id="ARBA00023242"/>
    </source>
</evidence>
<feature type="compositionally biased region" description="Polar residues" evidence="11">
    <location>
        <begin position="262"/>
        <end position="271"/>
    </location>
</feature>
<feature type="compositionally biased region" description="Low complexity" evidence="11">
    <location>
        <begin position="156"/>
        <end position="170"/>
    </location>
</feature>
<organism evidence="13 15">
    <name type="scientific">Toxocara canis</name>
    <name type="common">Canine roundworm</name>
    <dbReference type="NCBI Taxonomy" id="6265"/>
    <lineage>
        <taxon>Eukaryota</taxon>
        <taxon>Metazoa</taxon>
        <taxon>Ecdysozoa</taxon>
        <taxon>Nematoda</taxon>
        <taxon>Chromadorea</taxon>
        <taxon>Rhabditida</taxon>
        <taxon>Spirurina</taxon>
        <taxon>Ascaridomorpha</taxon>
        <taxon>Ascaridoidea</taxon>
        <taxon>Toxocaridae</taxon>
        <taxon>Toxocara</taxon>
    </lineage>
</organism>
<feature type="region of interest" description="Disordered" evidence="11">
    <location>
        <begin position="215"/>
        <end position="241"/>
    </location>
</feature>
<sequence>MDRNSASCSSSSAQTRAKQRVVPSLLQLPTVCVGGSGHCATSQRAPVMHGLPIETNSLSDTINALATSSPIMSLSTGTPIESPLMVRMSTGGATSAMLHERWFAYRHQRTSSSSSDSGVAIQFSPPLHIHRAGTSQAALCLSPPGLSPLNVTDSAFSTPTPSSRNSTSRFTFDHLPNPAKNKTNASQRLASAFEVPAPCLDSTSLEDVLRKVRADRDPADDDQRSTTEANRSPQFHNESRPISHVEYANLLHHMLVREISRQQQTNATSSPQPIPTPVVRVDGCSPKSSDSGVACVLRPPSFQLSNSPLTSPSLSVSIPSSSLLSASPSSHPSSTSPLSGSDEPGSSLFAEDFDEPRRQYLCRFCHKDFKRPDILSRHLRRHTGEKPFQCEACLRYFSRSDHLRTHRRTHTDEKPYQCPVCAYAARRRDVLTRHMSTRHQTKAARSTYQRHREVRRCASEGDALHSTTSSAKSEPETESLPLNDNDNTGKENRCSLTTGTSCHVEDLPKPKSEDDKQLVGAGGGADLLSNELSFKQEGVEMIDDEPIINVCDEDDERCLQQGTSGAYRHVTDRPRHSIGKSK</sequence>
<reference evidence="13 15" key="1">
    <citation type="submission" date="2014-11" db="EMBL/GenBank/DDBJ databases">
        <title>Genetic blueprint of the zoonotic pathogen Toxocara canis.</title>
        <authorList>
            <person name="Zhu X.-Q."/>
            <person name="Korhonen P.K."/>
            <person name="Cai H."/>
            <person name="Young N.D."/>
            <person name="Nejsum P."/>
            <person name="von Samson-Himmelstjerna G."/>
            <person name="Boag P.R."/>
            <person name="Tan P."/>
            <person name="Li Q."/>
            <person name="Min J."/>
            <person name="Yang Y."/>
            <person name="Wang X."/>
            <person name="Fang X."/>
            <person name="Hall R.S."/>
            <person name="Hofmann A."/>
            <person name="Sternberg P.W."/>
            <person name="Jex A.R."/>
            <person name="Gasser R.B."/>
        </authorList>
    </citation>
    <scope>NUCLEOTIDE SEQUENCE [LARGE SCALE GENOMIC DNA]</scope>
    <source>
        <strain evidence="13">PN_DK_2014</strain>
    </source>
</reference>
<feature type="domain" description="C2H2-type" evidence="12">
    <location>
        <begin position="360"/>
        <end position="387"/>
    </location>
</feature>
<keyword evidence="9" id="KW-0539">Nucleus</keyword>
<keyword evidence="6" id="KW-0805">Transcription regulation</keyword>
<dbReference type="EMBL" id="JPKZ01000433">
    <property type="protein sequence ID" value="KHN87396.1"/>
    <property type="molecule type" value="Genomic_DNA"/>
</dbReference>
<protein>
    <submittedName>
        <fullName evidence="13">Zinc finger protein</fullName>
    </submittedName>
</protein>
<dbReference type="Gene3D" id="3.30.160.60">
    <property type="entry name" value="Classic Zinc Finger"/>
    <property type="match status" value="3"/>
</dbReference>
<evidence type="ECO:0000256" key="10">
    <source>
        <dbReference type="PROSITE-ProRule" id="PRU00042"/>
    </source>
</evidence>
<evidence type="ECO:0000256" key="4">
    <source>
        <dbReference type="ARBA" id="ARBA00022771"/>
    </source>
</evidence>
<dbReference type="PROSITE" id="PS50157">
    <property type="entry name" value="ZINC_FINGER_C2H2_2"/>
    <property type="match status" value="3"/>
</dbReference>
<evidence type="ECO:0000256" key="5">
    <source>
        <dbReference type="ARBA" id="ARBA00022833"/>
    </source>
</evidence>
<dbReference type="Proteomes" id="UP000031036">
    <property type="component" value="Unassembled WGS sequence"/>
</dbReference>
<dbReference type="OMA" id="TICPYAA"/>
<accession>A0A0B2VV25</accession>
<proteinExistence type="predicted"/>
<dbReference type="InterPro" id="IPR036236">
    <property type="entry name" value="Znf_C2H2_sf"/>
</dbReference>
<dbReference type="InterPro" id="IPR013087">
    <property type="entry name" value="Znf_C2H2_type"/>
</dbReference>
<evidence type="ECO:0000313" key="14">
    <source>
        <dbReference type="EMBL" id="VDM37524.1"/>
    </source>
</evidence>
<dbReference type="PANTHER" id="PTHR23235">
    <property type="entry name" value="KRUEPPEL-LIKE TRANSCRIPTION FACTOR"/>
    <property type="match status" value="1"/>
</dbReference>
<evidence type="ECO:0000256" key="6">
    <source>
        <dbReference type="ARBA" id="ARBA00023015"/>
    </source>
</evidence>
<feature type="domain" description="C2H2-type" evidence="12">
    <location>
        <begin position="388"/>
        <end position="415"/>
    </location>
</feature>
<dbReference type="PROSITE" id="PS00028">
    <property type="entry name" value="ZINC_FINGER_C2H2_1"/>
    <property type="match status" value="2"/>
</dbReference>
<evidence type="ECO:0000259" key="12">
    <source>
        <dbReference type="PROSITE" id="PS50157"/>
    </source>
</evidence>
<feature type="region of interest" description="Disordered" evidence="11">
    <location>
        <begin position="152"/>
        <end position="184"/>
    </location>
</feature>
<dbReference type="GO" id="GO:0005634">
    <property type="term" value="C:nucleus"/>
    <property type="evidence" value="ECO:0007669"/>
    <property type="project" value="UniProtKB-SubCell"/>
</dbReference>
<evidence type="ECO:0000256" key="2">
    <source>
        <dbReference type="ARBA" id="ARBA00022723"/>
    </source>
</evidence>
<feature type="compositionally biased region" description="Basic and acidic residues" evidence="11">
    <location>
        <begin position="215"/>
        <end position="225"/>
    </location>
</feature>
<dbReference type="EMBL" id="UYWY01019456">
    <property type="protein sequence ID" value="VDM37524.1"/>
    <property type="molecule type" value="Genomic_DNA"/>
</dbReference>
<feature type="region of interest" description="Disordered" evidence="11">
    <location>
        <begin position="305"/>
        <end position="350"/>
    </location>
</feature>
<dbReference type="SUPFAM" id="SSF57667">
    <property type="entry name" value="beta-beta-alpha zinc fingers"/>
    <property type="match status" value="2"/>
</dbReference>
<dbReference type="GO" id="GO:0008270">
    <property type="term" value="F:zinc ion binding"/>
    <property type="evidence" value="ECO:0007669"/>
    <property type="project" value="UniProtKB-KW"/>
</dbReference>
<evidence type="ECO:0000256" key="11">
    <source>
        <dbReference type="SAM" id="MobiDB-lite"/>
    </source>
</evidence>
<gene>
    <name evidence="13" type="primary">ZNF236</name>
    <name evidence="13" type="ORF">Tcan_13923</name>
    <name evidence="14" type="ORF">TCNE_LOCUS6224</name>
</gene>
<feature type="region of interest" description="Disordered" evidence="11">
    <location>
        <begin position="562"/>
        <end position="582"/>
    </location>
</feature>
<evidence type="ECO:0000256" key="7">
    <source>
        <dbReference type="ARBA" id="ARBA00023125"/>
    </source>
</evidence>
<keyword evidence="8" id="KW-0804">Transcription</keyword>
<evidence type="ECO:0000256" key="3">
    <source>
        <dbReference type="ARBA" id="ARBA00022737"/>
    </source>
</evidence>
<feature type="compositionally biased region" description="Low complexity" evidence="11">
    <location>
        <begin position="305"/>
        <end position="341"/>
    </location>
</feature>
<keyword evidence="4 10" id="KW-0863">Zinc-finger</keyword>
<dbReference type="FunFam" id="3.30.160.60:FF:001732">
    <property type="entry name" value="Zgc:162936"/>
    <property type="match status" value="1"/>
</dbReference>
<dbReference type="OrthoDB" id="10018191at2759"/>
<dbReference type="GO" id="GO:0000981">
    <property type="term" value="F:DNA-binding transcription factor activity, RNA polymerase II-specific"/>
    <property type="evidence" value="ECO:0007669"/>
    <property type="project" value="TreeGrafter"/>
</dbReference>
<evidence type="ECO:0000256" key="8">
    <source>
        <dbReference type="ARBA" id="ARBA00023163"/>
    </source>
</evidence>
<keyword evidence="3" id="KW-0677">Repeat</keyword>
<keyword evidence="2" id="KW-0479">Metal-binding</keyword>
<feature type="compositionally biased region" description="Polar residues" evidence="11">
    <location>
        <begin position="226"/>
        <end position="236"/>
    </location>
</feature>
<dbReference type="Pfam" id="PF00096">
    <property type="entry name" value="zf-C2H2"/>
    <property type="match status" value="1"/>
</dbReference>
<dbReference type="GO" id="GO:0000978">
    <property type="term" value="F:RNA polymerase II cis-regulatory region sequence-specific DNA binding"/>
    <property type="evidence" value="ECO:0007669"/>
    <property type="project" value="TreeGrafter"/>
</dbReference>
<evidence type="ECO:0000256" key="1">
    <source>
        <dbReference type="ARBA" id="ARBA00004123"/>
    </source>
</evidence>
<dbReference type="STRING" id="6265.A0A0B2VV25"/>